<accession>A0ABZ0IXC5</accession>
<evidence type="ECO:0000313" key="2">
    <source>
        <dbReference type="Proteomes" id="UP001302349"/>
    </source>
</evidence>
<dbReference type="EMBL" id="CP136051">
    <property type="protein sequence ID" value="WOK08789.1"/>
    <property type="molecule type" value="Genomic_DNA"/>
</dbReference>
<keyword evidence="2" id="KW-1185">Reference proteome</keyword>
<dbReference type="RefSeq" id="WP_317491421.1">
    <property type="nucleotide sequence ID" value="NZ_CP136051.1"/>
</dbReference>
<gene>
    <name evidence="1" type="ORF">RT717_09090</name>
</gene>
<evidence type="ECO:0000313" key="1">
    <source>
        <dbReference type="EMBL" id="WOK08789.1"/>
    </source>
</evidence>
<reference evidence="1 2" key="1">
    <citation type="journal article" date="2023" name="Microbiol. Resour. Announc.">
        <title>Complete Genome Sequence of Imperialibacter roseus strain P4T.</title>
        <authorList>
            <person name="Tizabi D.R."/>
            <person name="Bachvaroff T."/>
            <person name="Hill R.T."/>
        </authorList>
    </citation>
    <scope>NUCLEOTIDE SEQUENCE [LARGE SCALE GENOMIC DNA]</scope>
    <source>
        <strain evidence="1 2">P4T</strain>
    </source>
</reference>
<organism evidence="1 2">
    <name type="scientific">Imperialibacter roseus</name>
    <dbReference type="NCBI Taxonomy" id="1324217"/>
    <lineage>
        <taxon>Bacteria</taxon>
        <taxon>Pseudomonadati</taxon>
        <taxon>Bacteroidota</taxon>
        <taxon>Cytophagia</taxon>
        <taxon>Cytophagales</taxon>
        <taxon>Flammeovirgaceae</taxon>
        <taxon>Imperialibacter</taxon>
    </lineage>
</organism>
<protein>
    <submittedName>
        <fullName evidence="1">Uncharacterized protein</fullName>
    </submittedName>
</protein>
<sequence>MSEEARLELILESVNYCKRVEAMGMPASAYTKALREPIHFLWERRNGTKLQAAMYRSLKSIDLKFGSGQLIYDHAIPFNYVQKELLQSSELSISKLREILDRSIVICVITKEEDRLLRSLGLAKKMPEGWNGEDRLARYKAANIEVKSDHNKAA</sequence>
<name>A0ABZ0IXC5_9BACT</name>
<proteinExistence type="predicted"/>
<dbReference type="Proteomes" id="UP001302349">
    <property type="component" value="Chromosome"/>
</dbReference>